<dbReference type="Proteomes" id="UP000092528">
    <property type="component" value="Chromosome 1"/>
</dbReference>
<sequence length="241" mass="25608">MRIYAIGLITPFVLSGCGGDSASDDTSVVSSTSNLTNSSACFNSELHQIDTEVITTYAEEIGHSSTNVTEHTRVAGPVSYNGHNNVITIEEVGTNNTTYLIFDDSVKSVRTLAQRENGTETKYLPDGIVLEYALDKNETRTYPTVSVTESGVNAGTKDMTLTFIKSESITVPAGTFDTCKFQLTINGTEADGSSYETVFDQNIGIGSGITIRDTWTTTTDSGASFSGSDTLISATVNGNAI</sequence>
<evidence type="ECO:0008006" key="3">
    <source>
        <dbReference type="Google" id="ProtNLM"/>
    </source>
</evidence>
<name>A0A1C7FAN2_9VIBR</name>
<dbReference type="RefSeq" id="WP_065545312.1">
    <property type="nucleotide sequence ID" value="NZ_CP016414.1"/>
</dbReference>
<gene>
    <name evidence="1" type="ORF">VSVS05_01376</name>
</gene>
<keyword evidence="2" id="KW-1185">Reference proteome</keyword>
<dbReference type="PROSITE" id="PS51257">
    <property type="entry name" value="PROKAR_LIPOPROTEIN"/>
    <property type="match status" value="1"/>
</dbReference>
<evidence type="ECO:0000313" key="2">
    <source>
        <dbReference type="Proteomes" id="UP000092528"/>
    </source>
</evidence>
<dbReference type="GeneID" id="96873646"/>
<protein>
    <recommendedName>
        <fullName evidence="3">Lipoprotein</fullName>
    </recommendedName>
</protein>
<dbReference type="Gene3D" id="2.40.360.20">
    <property type="match status" value="1"/>
</dbReference>
<dbReference type="EMBL" id="CP016414">
    <property type="protein sequence ID" value="ANU36503.1"/>
    <property type="molecule type" value="Genomic_DNA"/>
</dbReference>
<proteinExistence type="predicted"/>
<evidence type="ECO:0000313" key="1">
    <source>
        <dbReference type="EMBL" id="ANU36503.1"/>
    </source>
</evidence>
<accession>A0A1C7FAN2</accession>
<organism evidence="1 2">
    <name type="scientific">Vibrio scophthalmi</name>
    <dbReference type="NCBI Taxonomy" id="45658"/>
    <lineage>
        <taxon>Bacteria</taxon>
        <taxon>Pseudomonadati</taxon>
        <taxon>Pseudomonadota</taxon>
        <taxon>Gammaproteobacteria</taxon>
        <taxon>Vibrionales</taxon>
        <taxon>Vibrionaceae</taxon>
        <taxon>Vibrio</taxon>
    </lineage>
</organism>
<dbReference type="AlphaFoldDB" id="A0A1C7FAN2"/>
<reference evidence="1 2" key="1">
    <citation type="submission" date="2016-07" db="EMBL/GenBank/DDBJ databases">
        <title>Genome sequencing of Vibrio scophthalmi strain VS-05, an isolated from Paralichthys olivaceus.</title>
        <authorList>
            <person name="Han H.-J."/>
        </authorList>
    </citation>
    <scope>NUCLEOTIDE SEQUENCE [LARGE SCALE GENOMIC DNA]</scope>
    <source>
        <strain evidence="1 2">VS-05</strain>
    </source>
</reference>